<dbReference type="Proteomes" id="UP001597173">
    <property type="component" value="Unassembled WGS sequence"/>
</dbReference>
<dbReference type="InterPro" id="IPR032693">
    <property type="entry name" value="YtkA-like_dom"/>
</dbReference>
<evidence type="ECO:0000313" key="3">
    <source>
        <dbReference type="Proteomes" id="UP001597173"/>
    </source>
</evidence>
<keyword evidence="3" id="KW-1185">Reference proteome</keyword>
<proteinExistence type="predicted"/>
<organism evidence="2 3">
    <name type="scientific">Mycoplana ramosa</name>
    <name type="common">Mycoplana bullata</name>
    <dbReference type="NCBI Taxonomy" id="40837"/>
    <lineage>
        <taxon>Bacteria</taxon>
        <taxon>Pseudomonadati</taxon>
        <taxon>Pseudomonadota</taxon>
        <taxon>Alphaproteobacteria</taxon>
        <taxon>Hyphomicrobiales</taxon>
        <taxon>Rhizobiaceae</taxon>
        <taxon>Mycoplana</taxon>
    </lineage>
</organism>
<reference evidence="3" key="1">
    <citation type="journal article" date="2019" name="Int. J. Syst. Evol. Microbiol.">
        <title>The Global Catalogue of Microorganisms (GCM) 10K type strain sequencing project: providing services to taxonomists for standard genome sequencing and annotation.</title>
        <authorList>
            <consortium name="The Broad Institute Genomics Platform"/>
            <consortium name="The Broad Institute Genome Sequencing Center for Infectious Disease"/>
            <person name="Wu L."/>
            <person name="Ma J."/>
        </authorList>
    </citation>
    <scope>NUCLEOTIDE SEQUENCE [LARGE SCALE GENOMIC DNA]</scope>
    <source>
        <strain evidence="3">CCUG 55609</strain>
    </source>
</reference>
<dbReference type="Pfam" id="PF13115">
    <property type="entry name" value="YtkA"/>
    <property type="match status" value="1"/>
</dbReference>
<gene>
    <name evidence="2" type="ORF">ACFQ33_20005</name>
</gene>
<sequence length="152" mass="16223">MEINMETSKTLKRALWFGIPAGLLVAGACAAMMMMSPPKDLDLALSKLSAGGIYRASINANIEPVTVGRMHSWTVRLNTATGAPVEGASITVDGGMPQHGHGLPTVPKVTKYLGDGRYLVEGMKFNMPGWWTIKVEVDGVAGHDEAVFNLVL</sequence>
<dbReference type="RefSeq" id="WP_374841047.1">
    <property type="nucleotide sequence ID" value="NZ_JBHEEW010000018.1"/>
</dbReference>
<comment type="caution">
    <text evidence="2">The sequence shown here is derived from an EMBL/GenBank/DDBJ whole genome shotgun (WGS) entry which is preliminary data.</text>
</comment>
<evidence type="ECO:0000259" key="1">
    <source>
        <dbReference type="Pfam" id="PF13115"/>
    </source>
</evidence>
<accession>A0ABW3Z1Q7</accession>
<name>A0ABW3Z1Q7_MYCRA</name>
<protein>
    <submittedName>
        <fullName evidence="2">FixH family protein</fullName>
    </submittedName>
</protein>
<feature type="domain" description="YtkA-like" evidence="1">
    <location>
        <begin position="64"/>
        <end position="136"/>
    </location>
</feature>
<dbReference type="EMBL" id="JBHTNF010000019">
    <property type="protein sequence ID" value="MFD1330176.1"/>
    <property type="molecule type" value="Genomic_DNA"/>
</dbReference>
<evidence type="ECO:0000313" key="2">
    <source>
        <dbReference type="EMBL" id="MFD1330176.1"/>
    </source>
</evidence>